<evidence type="ECO:0000313" key="2">
    <source>
        <dbReference type="Proteomes" id="UP000799438"/>
    </source>
</evidence>
<sequence length="530" mass="59654">MDNEHSHIEPVVTRYRAGWSNLHPMPLVTRPLDPMSPELAAFEVLRPRIAAILDDCGMKYRGFSLKKGKVYRMLGAPIDLLSVDAQDTTTNNDRWSRAIARIVAFTTYRYVVEIMNWGYAQNSPWPVLHHESDILEAWDAVAPKIIHELDVARWQWTALSLVLMGPEHAVTVLIEIIGAADTLAFRLGLRSCLQGPIEDIDIWESQCLRPPPRLDGSKLPTRLGFGQDRLRIGDSLSGCTLDREVGTLGGFLTMRDPRRGLARVNYALTSFHTVSHELHADVLKPLDCPNPPEHLIYQEPAPCDIKDMERARLAEIHDMYIYQHVVKDEWGQSVAQKAESGDEKANSMLFKGELSIRRAEDSHRNLSGRNCRVGNLRAASGYKFVEEGSSKVALDWALVTVERDFDTFLPTDIEQPKHIRHHPQVRSFSLKPVASWKPVQPENKPYAERVIKVGRASGWTEGLINAARSFVKHDEKWPPSGPSVEAVRIENPHKLHRELFVEPGDSGSWVLDKSSGSWIGLLLGGHPVYG</sequence>
<dbReference type="OrthoDB" id="5351220at2759"/>
<evidence type="ECO:0000313" key="1">
    <source>
        <dbReference type="EMBL" id="KAF2141125.1"/>
    </source>
</evidence>
<organism evidence="1 2">
    <name type="scientific">Aplosporella prunicola CBS 121167</name>
    <dbReference type="NCBI Taxonomy" id="1176127"/>
    <lineage>
        <taxon>Eukaryota</taxon>
        <taxon>Fungi</taxon>
        <taxon>Dikarya</taxon>
        <taxon>Ascomycota</taxon>
        <taxon>Pezizomycotina</taxon>
        <taxon>Dothideomycetes</taxon>
        <taxon>Dothideomycetes incertae sedis</taxon>
        <taxon>Botryosphaeriales</taxon>
        <taxon>Aplosporellaceae</taxon>
        <taxon>Aplosporella</taxon>
    </lineage>
</organism>
<dbReference type="GeneID" id="54298160"/>
<reference evidence="1" key="1">
    <citation type="journal article" date="2020" name="Stud. Mycol.">
        <title>101 Dothideomycetes genomes: a test case for predicting lifestyles and emergence of pathogens.</title>
        <authorList>
            <person name="Haridas S."/>
            <person name="Albert R."/>
            <person name="Binder M."/>
            <person name="Bloem J."/>
            <person name="Labutti K."/>
            <person name="Salamov A."/>
            <person name="Andreopoulos B."/>
            <person name="Baker S."/>
            <person name="Barry K."/>
            <person name="Bills G."/>
            <person name="Bluhm B."/>
            <person name="Cannon C."/>
            <person name="Castanera R."/>
            <person name="Culley D."/>
            <person name="Daum C."/>
            <person name="Ezra D."/>
            <person name="Gonzalez J."/>
            <person name="Henrissat B."/>
            <person name="Kuo A."/>
            <person name="Liang C."/>
            <person name="Lipzen A."/>
            <person name="Lutzoni F."/>
            <person name="Magnuson J."/>
            <person name="Mondo S."/>
            <person name="Nolan M."/>
            <person name="Ohm R."/>
            <person name="Pangilinan J."/>
            <person name="Park H.-J."/>
            <person name="Ramirez L."/>
            <person name="Alfaro M."/>
            <person name="Sun H."/>
            <person name="Tritt A."/>
            <person name="Yoshinaga Y."/>
            <person name="Zwiers L.-H."/>
            <person name="Turgeon B."/>
            <person name="Goodwin S."/>
            <person name="Spatafora J."/>
            <person name="Crous P."/>
            <person name="Grigoriev I."/>
        </authorList>
    </citation>
    <scope>NUCLEOTIDE SEQUENCE</scope>
    <source>
        <strain evidence="1">CBS 121167</strain>
    </source>
</reference>
<proteinExistence type="predicted"/>
<dbReference type="Proteomes" id="UP000799438">
    <property type="component" value="Unassembled WGS sequence"/>
</dbReference>
<dbReference type="EMBL" id="ML995488">
    <property type="protein sequence ID" value="KAF2141125.1"/>
    <property type="molecule type" value="Genomic_DNA"/>
</dbReference>
<accession>A0A6A6BCW5</accession>
<protein>
    <submittedName>
        <fullName evidence="1">Uncharacterized protein</fullName>
    </submittedName>
</protein>
<dbReference type="RefSeq" id="XP_033396838.1">
    <property type="nucleotide sequence ID" value="XM_033540664.1"/>
</dbReference>
<keyword evidence="2" id="KW-1185">Reference proteome</keyword>
<gene>
    <name evidence="1" type="ORF">K452DRAFT_288497</name>
</gene>
<name>A0A6A6BCW5_9PEZI</name>
<dbReference type="AlphaFoldDB" id="A0A6A6BCW5"/>